<feature type="domain" description="Helicase ATP-binding" evidence="17">
    <location>
        <begin position="35"/>
        <end position="198"/>
    </location>
</feature>
<evidence type="ECO:0000259" key="16">
    <source>
        <dbReference type="PROSITE" id="PS50151"/>
    </source>
</evidence>
<keyword evidence="7 13" id="KW-0067">ATP-binding</keyword>
<keyword evidence="15" id="KW-0175">Coiled coil</keyword>
<dbReference type="InterPro" id="IPR036876">
    <property type="entry name" value="UVR_dom_sf"/>
</dbReference>
<dbReference type="RefSeq" id="WP_038678592.1">
    <property type="nucleotide sequence ID" value="NZ_BJMC01000008.1"/>
</dbReference>
<organism evidence="19 21">
    <name type="scientific">Nocardioides simplex</name>
    <name type="common">Arthrobacter simplex</name>
    <dbReference type="NCBI Taxonomy" id="2045"/>
    <lineage>
        <taxon>Bacteria</taxon>
        <taxon>Bacillati</taxon>
        <taxon>Actinomycetota</taxon>
        <taxon>Actinomycetes</taxon>
        <taxon>Propionibacteriales</taxon>
        <taxon>Nocardioidaceae</taxon>
        <taxon>Pimelobacter</taxon>
    </lineage>
</organism>
<keyword evidence="9 13" id="KW-0234">DNA repair</keyword>
<evidence type="ECO:0000256" key="14">
    <source>
        <dbReference type="RuleBase" id="RU003587"/>
    </source>
</evidence>
<name>A0A0A1DJ14_NOCSI</name>
<dbReference type="NCBIfam" id="TIGR00631">
    <property type="entry name" value="uvrb"/>
    <property type="match status" value="1"/>
</dbReference>
<evidence type="ECO:0000256" key="9">
    <source>
        <dbReference type="ARBA" id="ARBA00023204"/>
    </source>
</evidence>
<dbReference type="Pfam" id="PF17757">
    <property type="entry name" value="UvrB_inter"/>
    <property type="match status" value="1"/>
</dbReference>
<protein>
    <recommendedName>
        <fullName evidence="12 13">UvrABC system protein B</fullName>
        <shortName evidence="13">Protein UvrB</shortName>
    </recommendedName>
    <alternativeName>
        <fullName evidence="13">Excinuclease ABC subunit B</fullName>
    </alternativeName>
</protein>
<accession>A0A0A1DJ14</accession>
<dbReference type="PANTHER" id="PTHR24029:SF0">
    <property type="entry name" value="UVRABC SYSTEM PROTEIN B"/>
    <property type="match status" value="1"/>
</dbReference>
<evidence type="ECO:0000313" key="20">
    <source>
        <dbReference type="EMBL" id="KAB2807451.1"/>
    </source>
</evidence>
<dbReference type="InterPro" id="IPR027417">
    <property type="entry name" value="P-loop_NTPase"/>
</dbReference>
<feature type="binding site" evidence="13">
    <location>
        <begin position="48"/>
        <end position="55"/>
    </location>
    <ligand>
        <name>ATP</name>
        <dbReference type="ChEBI" id="CHEBI:30616"/>
    </ligand>
</feature>
<dbReference type="Gene3D" id="4.10.860.10">
    <property type="entry name" value="UVR domain"/>
    <property type="match status" value="1"/>
</dbReference>
<dbReference type="Pfam" id="PF02151">
    <property type="entry name" value="UVR"/>
    <property type="match status" value="1"/>
</dbReference>
<dbReference type="Proteomes" id="UP000449906">
    <property type="component" value="Unassembled WGS sequence"/>
</dbReference>
<dbReference type="InterPro" id="IPR024759">
    <property type="entry name" value="UvrB_YAD/RRR_dom"/>
</dbReference>
<comment type="similarity">
    <text evidence="2 13 14">Belongs to the UvrB family.</text>
</comment>
<dbReference type="InterPro" id="IPR014001">
    <property type="entry name" value="Helicase_ATP-bd"/>
</dbReference>
<dbReference type="InterPro" id="IPR041471">
    <property type="entry name" value="UvrB_inter"/>
</dbReference>
<dbReference type="Gene3D" id="3.40.50.300">
    <property type="entry name" value="P-loop containing nucleotide triphosphate hydrolases"/>
    <property type="match status" value="3"/>
</dbReference>
<dbReference type="InterPro" id="IPR006935">
    <property type="entry name" value="Helicase/UvrB_N"/>
</dbReference>
<dbReference type="SUPFAM" id="SSF52540">
    <property type="entry name" value="P-loop containing nucleoside triphosphate hydrolases"/>
    <property type="match status" value="2"/>
</dbReference>
<dbReference type="STRING" id="2045.KR76_12180"/>
<dbReference type="PROSITE" id="PS50151">
    <property type="entry name" value="UVR"/>
    <property type="match status" value="1"/>
</dbReference>
<evidence type="ECO:0000256" key="12">
    <source>
        <dbReference type="ARBA" id="ARBA00029504"/>
    </source>
</evidence>
<dbReference type="Proteomes" id="UP000030300">
    <property type="component" value="Chromosome"/>
</dbReference>
<dbReference type="Pfam" id="PF00271">
    <property type="entry name" value="Helicase_C"/>
    <property type="match status" value="1"/>
</dbReference>
<comment type="function">
    <text evidence="13">The UvrABC repair system catalyzes the recognition and processing of DNA lesions. A damage recognition complex composed of 2 UvrA and 2 UvrB subunits scans DNA for abnormalities. Upon binding of the UvrA(2)B(2) complex to a putative damaged site, the DNA wraps around one UvrB monomer. DNA wrap is dependent on ATP binding by UvrB and probably causes local melting of the DNA helix, facilitating insertion of UvrB beta-hairpin between the DNA strands. Then UvrB probes one DNA strand for the presence of a lesion. If a lesion is found the UvrA subunits dissociate and the UvrB-DNA preincision complex is formed. This complex is subsequently bound by UvrC and the second UvrB is released. If no lesion is found, the DNA wraps around the other UvrB subunit that will check the other stand for damage.</text>
</comment>
<evidence type="ECO:0000313" key="22">
    <source>
        <dbReference type="Proteomes" id="UP000449906"/>
    </source>
</evidence>
<dbReference type="InterPro" id="IPR001650">
    <property type="entry name" value="Helicase_C-like"/>
</dbReference>
<dbReference type="AlphaFoldDB" id="A0A0A1DJ14"/>
<keyword evidence="10 13" id="KW-0742">SOS response</keyword>
<dbReference type="SUPFAM" id="SSF46600">
    <property type="entry name" value="C-terminal UvrC-binding domain of UvrB"/>
    <property type="match status" value="1"/>
</dbReference>
<evidence type="ECO:0000313" key="21">
    <source>
        <dbReference type="Proteomes" id="UP000030300"/>
    </source>
</evidence>
<dbReference type="eggNOG" id="COG0556">
    <property type="taxonomic scope" value="Bacteria"/>
</dbReference>
<dbReference type="GO" id="GO:0009432">
    <property type="term" value="P:SOS response"/>
    <property type="evidence" value="ECO:0007669"/>
    <property type="project" value="UniProtKB-UniRule"/>
</dbReference>
<evidence type="ECO:0000256" key="13">
    <source>
        <dbReference type="HAMAP-Rule" id="MF_00204"/>
    </source>
</evidence>
<evidence type="ECO:0000256" key="10">
    <source>
        <dbReference type="ARBA" id="ARBA00023236"/>
    </source>
</evidence>
<feature type="short sequence motif" description="Beta-hairpin" evidence="13">
    <location>
        <begin position="101"/>
        <end position="124"/>
    </location>
</feature>
<dbReference type="EMBL" id="CP009896">
    <property type="protein sequence ID" value="AIY17324.1"/>
    <property type="molecule type" value="Genomic_DNA"/>
</dbReference>
<dbReference type="InterPro" id="IPR001943">
    <property type="entry name" value="UVR_dom"/>
</dbReference>
<dbReference type="GO" id="GO:0016887">
    <property type="term" value="F:ATP hydrolysis activity"/>
    <property type="evidence" value="ECO:0007669"/>
    <property type="project" value="InterPro"/>
</dbReference>
<keyword evidence="5 13" id="KW-0227">DNA damage</keyword>
<keyword evidence="6 13" id="KW-0228">DNA excision</keyword>
<dbReference type="Pfam" id="PF12344">
    <property type="entry name" value="UvrB"/>
    <property type="match status" value="1"/>
</dbReference>
<dbReference type="FunFam" id="4.10.860.10:FF:000009">
    <property type="entry name" value="UvrABC system protein B"/>
    <property type="match status" value="1"/>
</dbReference>
<dbReference type="KEGG" id="psim:KR76_12180"/>
<evidence type="ECO:0000313" key="19">
    <source>
        <dbReference type="EMBL" id="AIY17324.1"/>
    </source>
</evidence>
<evidence type="ECO:0000256" key="3">
    <source>
        <dbReference type="ARBA" id="ARBA00022490"/>
    </source>
</evidence>
<dbReference type="GO" id="GO:0009380">
    <property type="term" value="C:excinuclease repair complex"/>
    <property type="evidence" value="ECO:0007669"/>
    <property type="project" value="InterPro"/>
</dbReference>
<dbReference type="GO" id="GO:0003677">
    <property type="term" value="F:DNA binding"/>
    <property type="evidence" value="ECO:0007669"/>
    <property type="project" value="UniProtKB-UniRule"/>
</dbReference>
<dbReference type="Pfam" id="PF04851">
    <property type="entry name" value="ResIII"/>
    <property type="match status" value="1"/>
</dbReference>
<dbReference type="CDD" id="cd17916">
    <property type="entry name" value="DEXHc_UvrB"/>
    <property type="match status" value="1"/>
</dbReference>
<evidence type="ECO:0000256" key="6">
    <source>
        <dbReference type="ARBA" id="ARBA00022769"/>
    </source>
</evidence>
<evidence type="ECO:0000256" key="1">
    <source>
        <dbReference type="ARBA" id="ARBA00004496"/>
    </source>
</evidence>
<evidence type="ECO:0000259" key="18">
    <source>
        <dbReference type="PROSITE" id="PS51194"/>
    </source>
</evidence>
<dbReference type="GeneID" id="96609634"/>
<keyword evidence="21" id="KW-1185">Reference proteome</keyword>
<comment type="subcellular location">
    <subcellularLocation>
        <location evidence="1 13 14">Cytoplasm</location>
    </subcellularLocation>
</comment>
<feature type="domain" description="UVR" evidence="16">
    <location>
        <begin position="665"/>
        <end position="700"/>
    </location>
</feature>
<gene>
    <name evidence="13 20" type="primary">uvrB</name>
    <name evidence="20" type="ORF">F9L07_25695</name>
    <name evidence="19" type="ORF">KR76_12180</name>
</gene>
<dbReference type="SMART" id="SM00490">
    <property type="entry name" value="HELICc"/>
    <property type="match status" value="1"/>
</dbReference>
<evidence type="ECO:0000256" key="11">
    <source>
        <dbReference type="ARBA" id="ARBA00026033"/>
    </source>
</evidence>
<evidence type="ECO:0000256" key="7">
    <source>
        <dbReference type="ARBA" id="ARBA00022840"/>
    </source>
</evidence>
<proteinExistence type="inferred from homology"/>
<sequence length="709" mass="80397">MRPVTDLERRVAPFHVQSDYQPSGDQPAAIAEITKRLNDGVQDVVLLGATGTGKTATVAWVAEQVQRPLLVLQPNKTLAAQFANELRQLFPDNAIEYFVSYYDYYQPEAYVPQTDTYIEKDSSINEEVERLRHSATNSLLTRRDVIVVSTVSCIYGLGTPQEYVDRMVRLRVGEEHDRDSVLRRLVEIQYTRNDLAFTRGTFRVRGDTLEIFPVYEELAVRIEFFGDEIERLMTLHPVTGEVLTEDQELYVFPASHYIAGPERMERAIRGIEAELAEQLQTFERQGKMLEAQRLRMRTTYDIEMMRQVGSCSGIENYSMHMDGRSRGSAPNTLIDYFPEDFLLVIDESHVAVPQIGGMYEGDMSRKRNLVEHGFRLPSAMDNRPLRWEEFLERIGQTVYLSATPGDYELDKVQGDVVEQIIRPTGLIDPEVVVKPTKGQIDDLIHEIKLRTEKEERVLVTTLTKKMSEDLTDYLLDAGIRTRYLHSEVDTLKRIELLRDLRLGLYDVLVGINLLREGLDLPEVSLVSILDADKEGFLRSDKSLIQTIGRAARNVSGEVHMYADKITPSMESAIDETNRRRAKQVAYNEAHGIDPQPLRKKIADITEMLAREDETTQELLQTWADVGQKGRAGGVKPKVAPTPNLRSTDIGGHAAELAGLPSSDLAQLIQDLTEQMKAAAAELQFELAARLRDEIGDLKKELRQMMEATK</sequence>
<dbReference type="GO" id="GO:0005737">
    <property type="term" value="C:cytoplasm"/>
    <property type="evidence" value="ECO:0007669"/>
    <property type="project" value="UniProtKB-SubCell"/>
</dbReference>
<dbReference type="PANTHER" id="PTHR24029">
    <property type="entry name" value="UVRABC SYSTEM PROTEIN B"/>
    <property type="match status" value="1"/>
</dbReference>
<dbReference type="EMBL" id="WBVM01000005">
    <property type="protein sequence ID" value="KAB2807451.1"/>
    <property type="molecule type" value="Genomic_DNA"/>
</dbReference>
<evidence type="ECO:0000256" key="15">
    <source>
        <dbReference type="SAM" id="Coils"/>
    </source>
</evidence>
<evidence type="ECO:0000259" key="17">
    <source>
        <dbReference type="PROSITE" id="PS51192"/>
    </source>
</evidence>
<dbReference type="GO" id="GO:0009381">
    <property type="term" value="F:excinuclease ABC activity"/>
    <property type="evidence" value="ECO:0007669"/>
    <property type="project" value="UniProtKB-UniRule"/>
</dbReference>
<dbReference type="OrthoDB" id="9806651at2"/>
<comment type="domain">
    <text evidence="13">The beta-hairpin motif is involved in DNA binding.</text>
</comment>
<reference evidence="19 21" key="1">
    <citation type="journal article" date="2015" name="Genome Announc.">
        <title>Complete Genome Sequence of Steroid-Transforming Nocardioides simplex VKM Ac-2033D.</title>
        <authorList>
            <person name="Shtratnikova V.Y."/>
            <person name="Schelkunov M.I."/>
            <person name="Pekov Y.A."/>
            <person name="Fokina V.V."/>
            <person name="Logacheva M.D."/>
            <person name="Sokolov S.L."/>
            <person name="Bragin E.Y."/>
            <person name="Ashapkin V.V."/>
            <person name="Donova M.V."/>
        </authorList>
    </citation>
    <scope>NUCLEOTIDE SEQUENCE [LARGE SCALE GENOMIC DNA]</scope>
    <source>
        <strain evidence="19 21">VKM Ac-2033D</strain>
    </source>
</reference>
<dbReference type="PROSITE" id="PS51192">
    <property type="entry name" value="HELICASE_ATP_BIND_1"/>
    <property type="match status" value="1"/>
</dbReference>
<dbReference type="HAMAP" id="MF_00204">
    <property type="entry name" value="UvrB"/>
    <property type="match status" value="1"/>
</dbReference>
<keyword evidence="3 13" id="KW-0963">Cytoplasm</keyword>
<evidence type="ECO:0000256" key="8">
    <source>
        <dbReference type="ARBA" id="ARBA00022881"/>
    </source>
</evidence>
<dbReference type="HOGENOM" id="CLU_009621_2_1_11"/>
<keyword evidence="8 13" id="KW-0267">Excision nuclease</keyword>
<feature type="coiled-coil region" evidence="15">
    <location>
        <begin position="661"/>
        <end position="707"/>
    </location>
</feature>
<keyword evidence="4 13" id="KW-0547">Nucleotide-binding</keyword>
<evidence type="ECO:0000256" key="5">
    <source>
        <dbReference type="ARBA" id="ARBA00022763"/>
    </source>
</evidence>
<dbReference type="SMART" id="SM00487">
    <property type="entry name" value="DEXDc"/>
    <property type="match status" value="1"/>
</dbReference>
<dbReference type="NCBIfam" id="NF003673">
    <property type="entry name" value="PRK05298.1"/>
    <property type="match status" value="1"/>
</dbReference>
<reference evidence="20 22" key="2">
    <citation type="submission" date="2019-09" db="EMBL/GenBank/DDBJ databases">
        <title>Pimelobacter sp. isolated from Paulinella.</title>
        <authorList>
            <person name="Jeong S.E."/>
        </authorList>
    </citation>
    <scope>NUCLEOTIDE SEQUENCE [LARGE SCALE GENOMIC DNA]</scope>
    <source>
        <strain evidence="20 22">Pch-N</strain>
    </source>
</reference>
<dbReference type="PROSITE" id="PS51194">
    <property type="entry name" value="HELICASE_CTER"/>
    <property type="match status" value="1"/>
</dbReference>
<dbReference type="GO" id="GO:0006289">
    <property type="term" value="P:nucleotide-excision repair"/>
    <property type="evidence" value="ECO:0007669"/>
    <property type="project" value="UniProtKB-UniRule"/>
</dbReference>
<dbReference type="CDD" id="cd18790">
    <property type="entry name" value="SF2_C_UvrB"/>
    <property type="match status" value="1"/>
</dbReference>
<feature type="domain" description="Helicase C-terminal" evidence="18">
    <location>
        <begin position="439"/>
        <end position="605"/>
    </location>
</feature>
<dbReference type="GO" id="GO:0005524">
    <property type="term" value="F:ATP binding"/>
    <property type="evidence" value="ECO:0007669"/>
    <property type="project" value="UniProtKB-UniRule"/>
</dbReference>
<evidence type="ECO:0000256" key="4">
    <source>
        <dbReference type="ARBA" id="ARBA00022741"/>
    </source>
</evidence>
<evidence type="ECO:0000256" key="2">
    <source>
        <dbReference type="ARBA" id="ARBA00008533"/>
    </source>
</evidence>
<comment type="subunit">
    <text evidence="11 13 14">Forms a heterotetramer with UvrA during the search for lesions. Interacts with UvrC in an incision complex.</text>
</comment>
<dbReference type="InterPro" id="IPR004807">
    <property type="entry name" value="UvrB"/>
</dbReference>